<keyword evidence="3 4" id="KW-0687">Ribonucleoprotein</keyword>
<reference evidence="6" key="1">
    <citation type="submission" date="2017-09" db="EMBL/GenBank/DDBJ databases">
        <title>Depth-based differentiation of microbial function through sediment-hosted aquifers and enrichment of novel symbionts in the deep terrestrial subsurface.</title>
        <authorList>
            <person name="Probst A.J."/>
            <person name="Ladd B."/>
            <person name="Jarett J.K."/>
            <person name="Geller-Mcgrath D.E."/>
            <person name="Sieber C.M.K."/>
            <person name="Emerson J.B."/>
            <person name="Anantharaman K."/>
            <person name="Thomas B.C."/>
            <person name="Malmstrom R."/>
            <person name="Stieglmeier M."/>
            <person name="Klingl A."/>
            <person name="Woyke T."/>
            <person name="Ryan C.M."/>
            <person name="Banfield J.F."/>
        </authorList>
    </citation>
    <scope>NUCLEOTIDE SEQUENCE [LARGE SCALE GENOMIC DNA]</scope>
</reference>
<dbReference type="GO" id="GO:0003735">
    <property type="term" value="F:structural constituent of ribosome"/>
    <property type="evidence" value="ECO:0007669"/>
    <property type="project" value="InterPro"/>
</dbReference>
<dbReference type="GO" id="GO:0005840">
    <property type="term" value="C:ribosome"/>
    <property type="evidence" value="ECO:0007669"/>
    <property type="project" value="UniProtKB-KW"/>
</dbReference>
<dbReference type="InterPro" id="IPR026569">
    <property type="entry name" value="Ribosomal_bL28"/>
</dbReference>
<evidence type="ECO:0000256" key="3">
    <source>
        <dbReference type="ARBA" id="ARBA00023274"/>
    </source>
</evidence>
<evidence type="ECO:0000313" key="5">
    <source>
        <dbReference type="EMBL" id="PIS43489.1"/>
    </source>
</evidence>
<comment type="similarity">
    <text evidence="1 4">Belongs to the bacterial ribosomal protein bL28 family.</text>
</comment>
<evidence type="ECO:0000256" key="1">
    <source>
        <dbReference type="ARBA" id="ARBA00008760"/>
    </source>
</evidence>
<keyword evidence="2 4" id="KW-0689">Ribosomal protein</keyword>
<dbReference type="Proteomes" id="UP000228687">
    <property type="component" value="Unassembled WGS sequence"/>
</dbReference>
<dbReference type="AlphaFoldDB" id="A0A2H0YYV4"/>
<protein>
    <recommendedName>
        <fullName evidence="4">Large ribosomal subunit protein bL28</fullName>
    </recommendedName>
</protein>
<dbReference type="SUPFAM" id="SSF143800">
    <property type="entry name" value="L28p-like"/>
    <property type="match status" value="1"/>
</dbReference>
<dbReference type="Gene3D" id="2.30.170.40">
    <property type="entry name" value="Ribosomal protein L28/L24"/>
    <property type="match status" value="1"/>
</dbReference>
<name>A0A2H0YYV4_9BACT</name>
<dbReference type="HAMAP" id="MF_00373">
    <property type="entry name" value="Ribosomal_bL28"/>
    <property type="match status" value="1"/>
</dbReference>
<organism evidence="5 6">
    <name type="scientific">Candidatus Kaiserbacteria bacterium CG08_land_8_20_14_0_20_50_21</name>
    <dbReference type="NCBI Taxonomy" id="1974604"/>
    <lineage>
        <taxon>Bacteria</taxon>
        <taxon>Candidatus Kaiseribacteriota</taxon>
    </lineage>
</organism>
<dbReference type="InterPro" id="IPR034704">
    <property type="entry name" value="Ribosomal_bL28/bL31-like_sf"/>
</dbReference>
<sequence length="110" mass="12363">MRNDGENQDDESKNDNHICMRRILCYHATTVARSCDITGKSTQIGGRYSNRTRATQFNPTGKVRRKANLQRRRLYVPELGKTVIIDVSVKGLKTIKKNGAFAALKKVGVI</sequence>
<dbReference type="GO" id="GO:0006412">
    <property type="term" value="P:translation"/>
    <property type="evidence" value="ECO:0007669"/>
    <property type="project" value="UniProtKB-UniRule"/>
</dbReference>
<gene>
    <name evidence="4" type="primary">rpmB</name>
    <name evidence="5" type="ORF">COT23_01055</name>
</gene>
<dbReference type="GO" id="GO:1990904">
    <property type="term" value="C:ribonucleoprotein complex"/>
    <property type="evidence" value="ECO:0007669"/>
    <property type="project" value="UniProtKB-KW"/>
</dbReference>
<evidence type="ECO:0000313" key="6">
    <source>
        <dbReference type="Proteomes" id="UP000228687"/>
    </source>
</evidence>
<dbReference type="Pfam" id="PF00830">
    <property type="entry name" value="Ribosomal_L28"/>
    <property type="match status" value="1"/>
</dbReference>
<evidence type="ECO:0000256" key="4">
    <source>
        <dbReference type="HAMAP-Rule" id="MF_00373"/>
    </source>
</evidence>
<dbReference type="EMBL" id="PEXT01000021">
    <property type="protein sequence ID" value="PIS43489.1"/>
    <property type="molecule type" value="Genomic_DNA"/>
</dbReference>
<proteinExistence type="inferred from homology"/>
<accession>A0A2H0YYV4</accession>
<evidence type="ECO:0000256" key="2">
    <source>
        <dbReference type="ARBA" id="ARBA00022980"/>
    </source>
</evidence>
<dbReference type="InterPro" id="IPR037147">
    <property type="entry name" value="Ribosomal_bL28_sf"/>
</dbReference>
<comment type="caution">
    <text evidence="5">The sequence shown here is derived from an EMBL/GenBank/DDBJ whole genome shotgun (WGS) entry which is preliminary data.</text>
</comment>